<dbReference type="InterPro" id="IPR011162">
    <property type="entry name" value="MHC_I/II-like_Ag-recog"/>
</dbReference>
<dbReference type="Pfam" id="PF00129">
    <property type="entry name" value="MHC_I"/>
    <property type="match status" value="1"/>
</dbReference>
<dbReference type="InterPro" id="IPR011161">
    <property type="entry name" value="MHC_I-like_Ag-recog"/>
</dbReference>
<evidence type="ECO:0000256" key="1">
    <source>
        <dbReference type="ARBA" id="ARBA00023180"/>
    </source>
</evidence>
<keyword evidence="3" id="KW-0472">Membrane</keyword>
<proteinExistence type="inferred from homology"/>
<keyword evidence="3" id="KW-1133">Transmembrane helix</keyword>
<comment type="similarity">
    <text evidence="2">Belongs to the MHC class I family.</text>
</comment>
<feature type="transmembrane region" description="Helical" evidence="3">
    <location>
        <begin position="18"/>
        <end position="39"/>
    </location>
</feature>
<dbReference type="InterPro" id="IPR001039">
    <property type="entry name" value="MHC_I_a_a1/a2"/>
</dbReference>
<dbReference type="GO" id="GO:0005615">
    <property type="term" value="C:extracellular space"/>
    <property type="evidence" value="ECO:0007669"/>
    <property type="project" value="TreeGrafter"/>
</dbReference>
<keyword evidence="1" id="KW-0325">Glycoprotein</keyword>
<dbReference type="AlphaFoldDB" id="A0A3B5B3X0"/>
<feature type="domain" description="MHC class I-like antigen recognition-like" evidence="4">
    <location>
        <begin position="40"/>
        <end position="130"/>
    </location>
</feature>
<accession>A0A3B5B3X0</accession>
<dbReference type="InterPro" id="IPR050208">
    <property type="entry name" value="MHC_class-I_related"/>
</dbReference>
<dbReference type="GO" id="GO:0009897">
    <property type="term" value="C:external side of plasma membrane"/>
    <property type="evidence" value="ECO:0007669"/>
    <property type="project" value="TreeGrafter"/>
</dbReference>
<sequence>MQHIEFITTQTTIHEKFIFLRLLIIACIALIYCRLFLCISGVHIVQRMYGCEWDDEAGEVTGFNHFGYDGEDYLVLDLKTDTWIAPKRQALIIKMKWDHERSLYQKDKDYITQECPQWLKKYVNYGRSSLMRKGEITSPEIMSLIKWALLAWRRNLTFMSKNVFETIL</sequence>
<evidence type="ECO:0000259" key="4">
    <source>
        <dbReference type="Pfam" id="PF00129"/>
    </source>
</evidence>
<organism evidence="5">
    <name type="scientific">Stegastes partitus</name>
    <name type="common">bicolor damselfish</name>
    <dbReference type="NCBI Taxonomy" id="144197"/>
    <lineage>
        <taxon>Eukaryota</taxon>
        <taxon>Metazoa</taxon>
        <taxon>Chordata</taxon>
        <taxon>Craniata</taxon>
        <taxon>Vertebrata</taxon>
        <taxon>Euteleostomi</taxon>
        <taxon>Actinopterygii</taxon>
        <taxon>Neopterygii</taxon>
        <taxon>Teleostei</taxon>
        <taxon>Neoteleostei</taxon>
        <taxon>Acanthomorphata</taxon>
        <taxon>Ovalentaria</taxon>
        <taxon>Pomacentridae</taxon>
        <taxon>Stegastes</taxon>
    </lineage>
</organism>
<keyword evidence="3" id="KW-0812">Transmembrane</keyword>
<dbReference type="Ensembl" id="ENSSPAT00000027923.1">
    <property type="protein sequence ID" value="ENSSPAP00000027476.1"/>
    <property type="gene ID" value="ENSSPAG00000020718.1"/>
</dbReference>
<dbReference type="PRINTS" id="PR01638">
    <property type="entry name" value="MHCCLASSI"/>
</dbReference>
<reference evidence="5" key="1">
    <citation type="submission" date="2023-09" db="UniProtKB">
        <authorList>
            <consortium name="Ensembl"/>
        </authorList>
    </citation>
    <scope>IDENTIFICATION</scope>
</reference>
<dbReference type="PANTHER" id="PTHR16675:SF237">
    <property type="entry name" value="MHC CLASS I ANTIGEN TRANSCRIPT VARIANT 1-RELATED"/>
    <property type="match status" value="1"/>
</dbReference>
<evidence type="ECO:0000256" key="2">
    <source>
        <dbReference type="RuleBase" id="RU004439"/>
    </source>
</evidence>
<dbReference type="InterPro" id="IPR037055">
    <property type="entry name" value="MHC_I-like_Ag-recog_sf"/>
</dbReference>
<dbReference type="PANTHER" id="PTHR16675">
    <property type="entry name" value="MHC CLASS I-RELATED"/>
    <property type="match status" value="1"/>
</dbReference>
<dbReference type="STRING" id="144197.ENSSPAP00000027476"/>
<dbReference type="Gene3D" id="3.30.500.10">
    <property type="entry name" value="MHC class I-like antigen recognition-like"/>
    <property type="match status" value="1"/>
</dbReference>
<evidence type="ECO:0000313" key="5">
    <source>
        <dbReference type="Ensembl" id="ENSSPAP00000027476.1"/>
    </source>
</evidence>
<name>A0A3B5B3X0_9TELE</name>
<dbReference type="GO" id="GO:0006955">
    <property type="term" value="P:immune response"/>
    <property type="evidence" value="ECO:0007669"/>
    <property type="project" value="TreeGrafter"/>
</dbReference>
<evidence type="ECO:0000256" key="3">
    <source>
        <dbReference type="SAM" id="Phobius"/>
    </source>
</evidence>
<dbReference type="SUPFAM" id="SSF54452">
    <property type="entry name" value="MHC antigen-recognition domain"/>
    <property type="match status" value="1"/>
</dbReference>
<protein>
    <recommendedName>
        <fullName evidence="4">MHC class I-like antigen recognition-like domain-containing protein</fullName>
    </recommendedName>
</protein>
<dbReference type="GeneTree" id="ENSGT01120000271828"/>